<evidence type="ECO:0000256" key="1">
    <source>
        <dbReference type="ARBA" id="ARBA00023125"/>
    </source>
</evidence>
<gene>
    <name evidence="4" type="ORF">SAMN05421879_101501</name>
</gene>
<organism evidence="4 5">
    <name type="scientific">Ornithinimicrobium cerasi</name>
    <dbReference type="NCBI Taxonomy" id="2248773"/>
    <lineage>
        <taxon>Bacteria</taxon>
        <taxon>Bacillati</taxon>
        <taxon>Actinomycetota</taxon>
        <taxon>Actinomycetes</taxon>
        <taxon>Micrococcales</taxon>
        <taxon>Ornithinimicrobiaceae</taxon>
        <taxon>Ornithinimicrobium</taxon>
    </lineage>
</organism>
<sequence length="228" mass="25418">MVWTAHRQRVHNLTMLGTTTRDRQAERREATRLEILDAAWALAREEGLARITLREVADRVGMRAPSLYTHFDSKNAIYDAMFGQAWSECLSVCEASLAGAPGDVRGDLRLGARTFFDFAVGDIPRHQLMNLRTIPGFEPSPASYAPAVAVMDLTRELFARHGITADEDLDLYVAVVGGLIDSQHANDPGGDRWSRLLDRAVDMFVDNLDLRGIPLAVRQPTQQEEDQT</sequence>
<name>A0A285VFJ3_9MICO</name>
<evidence type="ECO:0000256" key="2">
    <source>
        <dbReference type="PROSITE-ProRule" id="PRU00335"/>
    </source>
</evidence>
<dbReference type="AlphaFoldDB" id="A0A285VFJ3"/>
<dbReference type="PRINTS" id="PR00455">
    <property type="entry name" value="HTHTETR"/>
</dbReference>
<dbReference type="SUPFAM" id="SSF46689">
    <property type="entry name" value="Homeodomain-like"/>
    <property type="match status" value="1"/>
</dbReference>
<feature type="domain" description="HTH tetR-type" evidence="3">
    <location>
        <begin position="29"/>
        <end position="89"/>
    </location>
</feature>
<dbReference type="PROSITE" id="PS50977">
    <property type="entry name" value="HTH_TETR_2"/>
    <property type="match status" value="1"/>
</dbReference>
<evidence type="ECO:0000259" key="3">
    <source>
        <dbReference type="PROSITE" id="PS50977"/>
    </source>
</evidence>
<protein>
    <submittedName>
        <fullName evidence="4">Transcriptional regulator, TetR family</fullName>
    </submittedName>
</protein>
<proteinExistence type="predicted"/>
<dbReference type="PANTHER" id="PTHR30055:SF226">
    <property type="entry name" value="HTH-TYPE TRANSCRIPTIONAL REGULATOR PKSA"/>
    <property type="match status" value="1"/>
</dbReference>
<keyword evidence="1 2" id="KW-0238">DNA-binding</keyword>
<dbReference type="EMBL" id="OBQK01000001">
    <property type="protein sequence ID" value="SOC52348.1"/>
    <property type="molecule type" value="Genomic_DNA"/>
</dbReference>
<dbReference type="Proteomes" id="UP000219688">
    <property type="component" value="Unassembled WGS sequence"/>
</dbReference>
<dbReference type="InterPro" id="IPR050109">
    <property type="entry name" value="HTH-type_TetR-like_transc_reg"/>
</dbReference>
<dbReference type="Gene3D" id="1.10.357.10">
    <property type="entry name" value="Tetracycline Repressor, domain 2"/>
    <property type="match status" value="1"/>
</dbReference>
<dbReference type="Pfam" id="PF00440">
    <property type="entry name" value="TetR_N"/>
    <property type="match status" value="1"/>
</dbReference>
<dbReference type="GO" id="GO:0000976">
    <property type="term" value="F:transcription cis-regulatory region binding"/>
    <property type="evidence" value="ECO:0007669"/>
    <property type="project" value="TreeGrafter"/>
</dbReference>
<reference evidence="5" key="1">
    <citation type="submission" date="2017-08" db="EMBL/GenBank/DDBJ databases">
        <authorList>
            <person name="Varghese N."/>
            <person name="Submissions S."/>
        </authorList>
    </citation>
    <scope>NUCLEOTIDE SEQUENCE [LARGE SCALE GENOMIC DNA]</scope>
    <source>
        <strain evidence="5">USBA17B2</strain>
    </source>
</reference>
<keyword evidence="5" id="KW-1185">Reference proteome</keyword>
<dbReference type="InterPro" id="IPR009057">
    <property type="entry name" value="Homeodomain-like_sf"/>
</dbReference>
<accession>A0A285VFJ3</accession>
<evidence type="ECO:0000313" key="4">
    <source>
        <dbReference type="EMBL" id="SOC52348.1"/>
    </source>
</evidence>
<evidence type="ECO:0000313" key="5">
    <source>
        <dbReference type="Proteomes" id="UP000219688"/>
    </source>
</evidence>
<dbReference type="PANTHER" id="PTHR30055">
    <property type="entry name" value="HTH-TYPE TRANSCRIPTIONAL REGULATOR RUTR"/>
    <property type="match status" value="1"/>
</dbReference>
<feature type="DNA-binding region" description="H-T-H motif" evidence="2">
    <location>
        <begin position="52"/>
        <end position="71"/>
    </location>
</feature>
<dbReference type="InterPro" id="IPR001647">
    <property type="entry name" value="HTH_TetR"/>
</dbReference>
<dbReference type="GO" id="GO:0003700">
    <property type="term" value="F:DNA-binding transcription factor activity"/>
    <property type="evidence" value="ECO:0007669"/>
    <property type="project" value="TreeGrafter"/>
</dbReference>